<protein>
    <recommendedName>
        <fullName evidence="6">OmpA-like domain-containing protein</fullName>
    </recommendedName>
</protein>
<dbReference type="Pfam" id="PF00691">
    <property type="entry name" value="OmpA"/>
    <property type="match status" value="1"/>
</dbReference>
<dbReference type="PROSITE" id="PS51123">
    <property type="entry name" value="OMPA_2"/>
    <property type="match status" value="1"/>
</dbReference>
<keyword evidence="8" id="KW-1185">Reference proteome</keyword>
<dbReference type="PROSITE" id="PS51257">
    <property type="entry name" value="PROKAR_LIPOPROTEIN"/>
    <property type="match status" value="1"/>
</dbReference>
<dbReference type="InterPro" id="IPR036737">
    <property type="entry name" value="OmpA-like_sf"/>
</dbReference>
<keyword evidence="3" id="KW-0998">Cell outer membrane</keyword>
<dbReference type="AlphaFoldDB" id="A0A2U2C4G6"/>
<feature type="compositionally biased region" description="Acidic residues" evidence="5">
    <location>
        <begin position="643"/>
        <end position="652"/>
    </location>
</feature>
<dbReference type="Proteomes" id="UP000244940">
    <property type="component" value="Unassembled WGS sequence"/>
</dbReference>
<dbReference type="GeneID" id="94367219"/>
<dbReference type="OrthoDB" id="5525824at2"/>
<dbReference type="SUPFAM" id="SSF103088">
    <property type="entry name" value="OmpA-like"/>
    <property type="match status" value="1"/>
</dbReference>
<feature type="domain" description="OmpA-like" evidence="6">
    <location>
        <begin position="489"/>
        <end position="606"/>
    </location>
</feature>
<proteinExistence type="predicted"/>
<feature type="compositionally biased region" description="Basic and acidic residues" evidence="5">
    <location>
        <begin position="624"/>
        <end position="633"/>
    </location>
</feature>
<name>A0A2U2C4G6_9RHOB</name>
<dbReference type="InterPro" id="IPR050330">
    <property type="entry name" value="Bact_OuterMem_StrucFunc"/>
</dbReference>
<evidence type="ECO:0000256" key="2">
    <source>
        <dbReference type="ARBA" id="ARBA00023136"/>
    </source>
</evidence>
<evidence type="ECO:0000313" key="7">
    <source>
        <dbReference type="EMBL" id="PWE26763.1"/>
    </source>
</evidence>
<dbReference type="Gene3D" id="3.30.1330.60">
    <property type="entry name" value="OmpA-like domain"/>
    <property type="match status" value="1"/>
</dbReference>
<evidence type="ECO:0000313" key="8">
    <source>
        <dbReference type="Proteomes" id="UP000244940"/>
    </source>
</evidence>
<sequence length="652" mass="68701">MAHKTLIVSIVAFLVAACLALVTSLVLVGMVERRTGDAVTGAFRRAGITWAEIDVDGLNVGLSGTAPTESARIRALQVAGEVIDISRVSETIVVPVRTAIVAPTFRVELMRNRDELSVIGLVPETREGEPLVDRLAEALPSLDVVDMLQTSNYAVPGGWVAAVNFAIEALERFDVGRISVTAGRIEVEALVDGPTQRREMEQALRAIAPRGQVLQLDLVAPRPVAAPFLLRVDAEGGALQTASCVADTAEAQERIAAALSAAGVTRRLNCPLALGAPTPRWGEGAAVAIAALAELGEGSLTISDGTVILSAPHDIDATAFDRAVGRLETALPEAFSLNAVRLDPPVAEQDGAGAAPEIQLTLTDEGRLSVAGRLPDERIRAAVRAFSGARFGPDAVEVATRLDPELPSGWSVRVLTAIEALAELHHGSGVVRADRVSIRGVSGNPDARSQVTQALLQGLGAQANIAVDVTYDEALDPVANAPTPDNCEARVQAILAEDKITFDPGSTEINAAAGRVLDRIADVLRECGELPLEVAGYTDSQGREETNLNLSQARAEAVINGLLSRRVLVASLVAQGYGAADPIADNGTEAGREANRRIEIRLIRPEPPAEPLDPALEAELEFEIREADDDTIRPRRRPGSEPAVEETEGSGD</sequence>
<dbReference type="PRINTS" id="PR01021">
    <property type="entry name" value="OMPADOMAIN"/>
</dbReference>
<dbReference type="CDD" id="cd07185">
    <property type="entry name" value="OmpA_C-like"/>
    <property type="match status" value="1"/>
</dbReference>
<evidence type="ECO:0000256" key="5">
    <source>
        <dbReference type="SAM" id="MobiDB-lite"/>
    </source>
</evidence>
<dbReference type="EMBL" id="QEYD01000016">
    <property type="protein sequence ID" value="PWE26763.1"/>
    <property type="molecule type" value="Genomic_DNA"/>
</dbReference>
<reference evidence="7 8" key="1">
    <citation type="submission" date="2018-05" db="EMBL/GenBank/DDBJ databases">
        <title>Pararhodobacter marina sp. nov., isolated from deep-sea water of the Indian Ocean.</title>
        <authorList>
            <person name="Lai Q.Sr."/>
            <person name="Liu X."/>
            <person name="Shao Z."/>
        </authorList>
    </citation>
    <scope>NUCLEOTIDE SEQUENCE [LARGE SCALE GENOMIC DNA]</scope>
    <source>
        <strain evidence="7 8">CIC4N-9</strain>
    </source>
</reference>
<organism evidence="7 8">
    <name type="scientific">Pararhodobacter marinus</name>
    <dbReference type="NCBI Taxonomy" id="2184063"/>
    <lineage>
        <taxon>Bacteria</taxon>
        <taxon>Pseudomonadati</taxon>
        <taxon>Pseudomonadota</taxon>
        <taxon>Alphaproteobacteria</taxon>
        <taxon>Rhodobacterales</taxon>
        <taxon>Paracoccaceae</taxon>
        <taxon>Pararhodobacter</taxon>
    </lineage>
</organism>
<feature type="region of interest" description="Disordered" evidence="5">
    <location>
        <begin position="624"/>
        <end position="652"/>
    </location>
</feature>
<dbReference type="InterPro" id="IPR006665">
    <property type="entry name" value="OmpA-like"/>
</dbReference>
<keyword evidence="2 4" id="KW-0472">Membrane</keyword>
<dbReference type="Gene3D" id="3.40.1520.20">
    <property type="match status" value="2"/>
</dbReference>
<evidence type="ECO:0000259" key="6">
    <source>
        <dbReference type="PROSITE" id="PS51123"/>
    </source>
</evidence>
<evidence type="ECO:0000256" key="4">
    <source>
        <dbReference type="PROSITE-ProRule" id="PRU00473"/>
    </source>
</evidence>
<evidence type="ECO:0000256" key="3">
    <source>
        <dbReference type="ARBA" id="ARBA00023237"/>
    </source>
</evidence>
<dbReference type="RefSeq" id="WP_109535148.1">
    <property type="nucleotide sequence ID" value="NZ_QEYD01000016.1"/>
</dbReference>
<dbReference type="PANTHER" id="PTHR30329:SF21">
    <property type="entry name" value="LIPOPROTEIN YIAD-RELATED"/>
    <property type="match status" value="1"/>
</dbReference>
<accession>A0A2U2C4G6</accession>
<evidence type="ECO:0000256" key="1">
    <source>
        <dbReference type="ARBA" id="ARBA00004442"/>
    </source>
</evidence>
<comment type="caution">
    <text evidence="7">The sequence shown here is derived from an EMBL/GenBank/DDBJ whole genome shotgun (WGS) entry which is preliminary data.</text>
</comment>
<dbReference type="PANTHER" id="PTHR30329">
    <property type="entry name" value="STATOR ELEMENT OF FLAGELLAR MOTOR COMPLEX"/>
    <property type="match status" value="1"/>
</dbReference>
<dbReference type="InterPro" id="IPR006664">
    <property type="entry name" value="OMP_bac"/>
</dbReference>
<gene>
    <name evidence="7" type="ORF">C4N9_20200</name>
</gene>
<dbReference type="GO" id="GO:0009279">
    <property type="term" value="C:cell outer membrane"/>
    <property type="evidence" value="ECO:0007669"/>
    <property type="project" value="UniProtKB-SubCell"/>
</dbReference>
<comment type="subcellular location">
    <subcellularLocation>
        <location evidence="1">Cell outer membrane</location>
    </subcellularLocation>
</comment>